<dbReference type="CDD" id="cd20533">
    <property type="entry name" value="CYCLIN_CCNL_rpt2"/>
    <property type="match status" value="1"/>
</dbReference>
<comment type="similarity">
    <text evidence="1">Belongs to the cyclin family.</text>
</comment>
<evidence type="ECO:0000313" key="4">
    <source>
        <dbReference type="EMBL" id="CAE4616884.1"/>
    </source>
</evidence>
<dbReference type="GO" id="GO:0006357">
    <property type="term" value="P:regulation of transcription by RNA polymerase II"/>
    <property type="evidence" value="ECO:0007669"/>
    <property type="project" value="InterPro"/>
</dbReference>
<feature type="domain" description="Cyclin-like" evidence="3">
    <location>
        <begin position="34"/>
        <end position="146"/>
    </location>
</feature>
<dbReference type="AlphaFoldDB" id="A0A7S4RMV5"/>
<dbReference type="InterPro" id="IPR036915">
    <property type="entry name" value="Cyclin-like_sf"/>
</dbReference>
<dbReference type="InterPro" id="IPR043198">
    <property type="entry name" value="Cyclin/Ssn8"/>
</dbReference>
<evidence type="ECO:0000259" key="3">
    <source>
        <dbReference type="SMART" id="SM00385"/>
    </source>
</evidence>
<dbReference type="Pfam" id="PF00134">
    <property type="entry name" value="Cyclin_N"/>
    <property type="match status" value="1"/>
</dbReference>
<gene>
    <name evidence="4" type="ORF">AMON00008_LOCUS36597</name>
</gene>
<sequence length="368" mass="40459">MVALVPQELLTNTPSREHGISRRRERLLRSFGAELILRAVVLLRLPQVTGCTAAAIFQRFFFRRSFAEFDVQATAAAALFLACKLEETQRRVRDVIVVFHRLQMRALVEDGEAVYAGSPVPALSLDSHEFAEAKQEVASAERHILRALGFAVAGLLEHPHKYVLQFVKSLRLSSDWLSGELAQQAWSYLNDSLRTPLCCSHQPHQIATAGIQLAARRMGLKLPQEPPWWEVFDADPGEMAEIARLLTAVYALPSLQYVSAGTKERRPLRSPSTPFPDTPGTPLPTPLPSPAEDCRSSSARVVRRESSLDESRIGELLGDGDARADAGRSRSRSRSRSAGKKRVVRLALGALGSRPAAPAQVPLAGIRL</sequence>
<name>A0A7S4RMV5_9DINO</name>
<proteinExistence type="inferred from homology"/>
<organism evidence="4">
    <name type="scientific">Alexandrium monilatum</name>
    <dbReference type="NCBI Taxonomy" id="311494"/>
    <lineage>
        <taxon>Eukaryota</taxon>
        <taxon>Sar</taxon>
        <taxon>Alveolata</taxon>
        <taxon>Dinophyceae</taxon>
        <taxon>Gonyaulacales</taxon>
        <taxon>Pyrocystaceae</taxon>
        <taxon>Alexandrium</taxon>
    </lineage>
</organism>
<dbReference type="EMBL" id="HBNR01052191">
    <property type="protein sequence ID" value="CAE4616884.1"/>
    <property type="molecule type" value="Transcribed_RNA"/>
</dbReference>
<accession>A0A7S4RMV5</accession>
<dbReference type="SMART" id="SM00385">
    <property type="entry name" value="CYCLIN"/>
    <property type="match status" value="2"/>
</dbReference>
<evidence type="ECO:0000256" key="1">
    <source>
        <dbReference type="RuleBase" id="RU000383"/>
    </source>
</evidence>
<dbReference type="Gene3D" id="1.10.472.10">
    <property type="entry name" value="Cyclin-like"/>
    <property type="match status" value="2"/>
</dbReference>
<feature type="domain" description="Cyclin-like" evidence="3">
    <location>
        <begin position="161"/>
        <end position="248"/>
    </location>
</feature>
<protein>
    <recommendedName>
        <fullName evidence="3">Cyclin-like domain-containing protein</fullName>
    </recommendedName>
</protein>
<evidence type="ECO:0000256" key="2">
    <source>
        <dbReference type="SAM" id="MobiDB-lite"/>
    </source>
</evidence>
<keyword evidence="1" id="KW-0195">Cyclin</keyword>
<dbReference type="InterPro" id="IPR006671">
    <property type="entry name" value="Cyclin_N"/>
</dbReference>
<feature type="region of interest" description="Disordered" evidence="2">
    <location>
        <begin position="262"/>
        <end position="341"/>
    </location>
</feature>
<dbReference type="GO" id="GO:0016538">
    <property type="term" value="F:cyclin-dependent protein serine/threonine kinase regulator activity"/>
    <property type="evidence" value="ECO:0007669"/>
    <property type="project" value="InterPro"/>
</dbReference>
<feature type="compositionally biased region" description="Basic residues" evidence="2">
    <location>
        <begin position="329"/>
        <end position="341"/>
    </location>
</feature>
<feature type="compositionally biased region" description="Pro residues" evidence="2">
    <location>
        <begin position="273"/>
        <end position="289"/>
    </location>
</feature>
<dbReference type="InterPro" id="IPR013763">
    <property type="entry name" value="Cyclin-like_dom"/>
</dbReference>
<dbReference type="PIRSF" id="PIRSF036580">
    <property type="entry name" value="Cyclin_L"/>
    <property type="match status" value="1"/>
</dbReference>
<dbReference type="PANTHER" id="PTHR10026">
    <property type="entry name" value="CYCLIN"/>
    <property type="match status" value="1"/>
</dbReference>
<reference evidence="4" key="1">
    <citation type="submission" date="2021-01" db="EMBL/GenBank/DDBJ databases">
        <authorList>
            <person name="Corre E."/>
            <person name="Pelletier E."/>
            <person name="Niang G."/>
            <person name="Scheremetjew M."/>
            <person name="Finn R."/>
            <person name="Kale V."/>
            <person name="Holt S."/>
            <person name="Cochrane G."/>
            <person name="Meng A."/>
            <person name="Brown T."/>
            <person name="Cohen L."/>
        </authorList>
    </citation>
    <scope>NUCLEOTIDE SEQUENCE</scope>
    <source>
        <strain evidence="4">CCMP3105</strain>
    </source>
</reference>
<dbReference type="SUPFAM" id="SSF47954">
    <property type="entry name" value="Cyclin-like"/>
    <property type="match status" value="2"/>
</dbReference>
<feature type="compositionally biased region" description="Basic and acidic residues" evidence="2">
    <location>
        <begin position="302"/>
        <end position="313"/>
    </location>
</feature>